<feature type="domain" description="CHASE2" evidence="1">
    <location>
        <begin position="21"/>
        <end position="118"/>
    </location>
</feature>
<dbReference type="EMBL" id="WBUI01000079">
    <property type="protein sequence ID" value="KAB2927346.1"/>
    <property type="molecule type" value="Genomic_DNA"/>
</dbReference>
<proteinExistence type="predicted"/>
<dbReference type="AlphaFoldDB" id="A0A833LW15"/>
<evidence type="ECO:0000259" key="1">
    <source>
        <dbReference type="Pfam" id="PF05226"/>
    </source>
</evidence>
<protein>
    <submittedName>
        <fullName evidence="2">CHASE2 domain-containing protein</fullName>
    </submittedName>
</protein>
<feature type="non-terminal residue" evidence="2">
    <location>
        <position position="120"/>
    </location>
</feature>
<dbReference type="Pfam" id="PF05226">
    <property type="entry name" value="CHASE2"/>
    <property type="match status" value="1"/>
</dbReference>
<comment type="caution">
    <text evidence="2">The sequence shown here is derived from an EMBL/GenBank/DDBJ whole genome shotgun (WGS) entry which is preliminary data.</text>
</comment>
<dbReference type="InterPro" id="IPR007890">
    <property type="entry name" value="CHASE2"/>
</dbReference>
<evidence type="ECO:0000313" key="2">
    <source>
        <dbReference type="EMBL" id="KAB2927346.1"/>
    </source>
</evidence>
<evidence type="ECO:0000313" key="3">
    <source>
        <dbReference type="Proteomes" id="UP000460298"/>
    </source>
</evidence>
<sequence>MTGTWRGICFGLLLAAAGIALFFSPWGLKIEEDIGLAMLFQLRGPRPAPDGMLIVNLDHDASSQLGLPENFSTWPRSIHARMVDRLKDCGAGAITFDVHFVEERKAEDDLAFAAAIHRAG</sequence>
<accession>A0A833LW15</accession>
<gene>
    <name evidence="2" type="ORF">F9K24_22720</name>
</gene>
<dbReference type="Proteomes" id="UP000460298">
    <property type="component" value="Unassembled WGS sequence"/>
</dbReference>
<organism evidence="2 3">
    <name type="scientific">Leptonema illini</name>
    <dbReference type="NCBI Taxonomy" id="183"/>
    <lineage>
        <taxon>Bacteria</taxon>
        <taxon>Pseudomonadati</taxon>
        <taxon>Spirochaetota</taxon>
        <taxon>Spirochaetia</taxon>
        <taxon>Leptospirales</taxon>
        <taxon>Leptospiraceae</taxon>
        <taxon>Leptonema</taxon>
    </lineage>
</organism>
<reference evidence="2 3" key="1">
    <citation type="submission" date="2019-10" db="EMBL/GenBank/DDBJ databases">
        <title>Extracellular Electron Transfer in a Candidatus Methanoperedens spp. Enrichment Culture.</title>
        <authorList>
            <person name="Berger S."/>
            <person name="Rangel Shaw D."/>
            <person name="Berben T."/>
            <person name="In 'T Zandt M."/>
            <person name="Frank J."/>
            <person name="Reimann J."/>
            <person name="Jetten M.S.M."/>
            <person name="Welte C.U."/>
        </authorList>
    </citation>
    <scope>NUCLEOTIDE SEQUENCE [LARGE SCALE GENOMIC DNA]</scope>
    <source>
        <strain evidence="2">SB12</strain>
    </source>
</reference>
<name>A0A833LW15_9LEPT</name>